<comment type="caution">
    <text evidence="1">The sequence shown here is derived from an EMBL/GenBank/DDBJ whole genome shotgun (WGS) entry which is preliminary data.</text>
</comment>
<proteinExistence type="predicted"/>
<dbReference type="AlphaFoldDB" id="A0A2V0R9P3"/>
<dbReference type="EMBL" id="BDQA01000537">
    <property type="protein sequence ID" value="GBH22016.1"/>
    <property type="molecule type" value="Genomic_RNA"/>
</dbReference>
<sequence>MLIIFNYSTLPNLSSFSSLTSRRYSRITSHAYSAIDTGASNAAKYVNGTILGNPEMVAYTNQSNLESDVPLSTDQFGLNSHSDSGLFRNSVSNYSSRICTQLDLWTTESDPEILTSSIQPKTYSELTTDSIHLYSGYSICEVMNRCSIRDFTSYSSNSARIVMSSINALSMMRLSICSVMLKNSGSSILNFNTCSDSVIRLTCHIRRLLSASIRSSSVTTTDLFQHNSLLGTTKMEESILTSDVELFAHHELYIGGLDFYKEQFIDSFKYIPGECDMTMVTALAELIFTINPDLSRRNIQRKVPSLNATDCQLLSNLLSNANLNVFRSEIDYSLKDTDIQDIIRTNNTVMEWNGDTGMKSTLNQFKFEKNSSDVSWSNVSSLRHPNAMVLNESYDVNNIYYAYVYRFTLAADINTQTMQFCESEYTEVSDYSKIINSSDNYKWLSLVMFGHTFEANYVKLPNNPITFAEMDVNYTAIKAAYPSLRVAVLSDSIRRFELLQIDNNPFNPNDYTKICDMSNDVTFSRLIDSDIVDKSDIVPTLSSTAAEFITSSSSNSELRSVAPNDAHFDLYSALTEVEVKNLDFDAVQMVLSLPKVFEQITAAAALIGERTSGRINGNQLYVNLNKNVHSQLNYLNNRSEVQISIGEFKCNTSNEPKFNIGTEVVKSVVIKHNYGKQFLNPTDIRNIISNVPKVEDSSNPFKESYVLAVCLPTCTGKTTMAKEYPEYLVDIDELINKSEYKDEMARNRNDLFNNHNESELMSYLENESYIITKIVNQALLNGELKSRVLLIHAPMQVREIPQIIIAGCLKLTPGNWDSNISMRRLKAKNIKRFDRNVELAKLGSNEYIEMSQSLIQLVTVLISHKFCK</sequence>
<organism evidence="1">
    <name type="scientific">viral metagenome</name>
    <dbReference type="NCBI Taxonomy" id="1070528"/>
    <lineage>
        <taxon>unclassified sequences</taxon>
        <taxon>metagenomes</taxon>
        <taxon>organismal metagenomes</taxon>
    </lineage>
</organism>
<name>A0A2V0R9P3_9ZZZZ</name>
<protein>
    <submittedName>
        <fullName evidence="1">Uncharacterized protein</fullName>
    </submittedName>
</protein>
<reference evidence="1" key="1">
    <citation type="submission" date="2017-04" db="EMBL/GenBank/DDBJ databases">
        <title>Unveiling RNA virosphere associated with marine microorganisms.</title>
        <authorList>
            <person name="Urayama S."/>
            <person name="Takaki Y."/>
            <person name="Nishi S."/>
            <person name="Yoshida Y."/>
            <person name="Deguchi S."/>
            <person name="Takai K."/>
            <person name="Nunoura T."/>
        </authorList>
    </citation>
    <scope>NUCLEOTIDE SEQUENCE</scope>
</reference>
<accession>A0A2V0R9P3</accession>
<evidence type="ECO:0000313" key="1">
    <source>
        <dbReference type="EMBL" id="GBH22016.1"/>
    </source>
</evidence>